<proteinExistence type="predicted"/>
<dbReference type="EMBL" id="CADCUR010000313">
    <property type="protein sequence ID" value="CAA9432725.1"/>
    <property type="molecule type" value="Genomic_DNA"/>
</dbReference>
<feature type="chain" id="PRO_5027101251" description="CHRD domain-containing protein" evidence="2">
    <location>
        <begin position="25"/>
        <end position="459"/>
    </location>
</feature>
<dbReference type="PANTHER" id="PTHR39431">
    <property type="entry name" value="FRPA/C-RELATED PROTEIN"/>
    <property type="match status" value="1"/>
</dbReference>
<dbReference type="PANTHER" id="PTHR39431:SF1">
    <property type="entry name" value="FRPA_C-RELATED PROTEIN"/>
    <property type="match status" value="1"/>
</dbReference>
<dbReference type="Pfam" id="PF07452">
    <property type="entry name" value="CHRD"/>
    <property type="match status" value="1"/>
</dbReference>
<keyword evidence="1 2" id="KW-0732">Signal</keyword>
<dbReference type="InterPro" id="IPR013517">
    <property type="entry name" value="FG-GAP"/>
</dbReference>
<evidence type="ECO:0000256" key="2">
    <source>
        <dbReference type="SAM" id="SignalP"/>
    </source>
</evidence>
<dbReference type="InterPro" id="IPR028994">
    <property type="entry name" value="Integrin_alpha_N"/>
</dbReference>
<evidence type="ECO:0000256" key="1">
    <source>
        <dbReference type="ARBA" id="ARBA00022729"/>
    </source>
</evidence>
<dbReference type="Pfam" id="PF13517">
    <property type="entry name" value="FG-GAP_3"/>
    <property type="match status" value="1"/>
</dbReference>
<accession>A0A6J4Q5J0</accession>
<protein>
    <recommendedName>
        <fullName evidence="3">CHRD domain-containing protein</fullName>
    </recommendedName>
</protein>
<dbReference type="PROSITE" id="PS50933">
    <property type="entry name" value="CHRD"/>
    <property type="match status" value="1"/>
</dbReference>
<dbReference type="Gene3D" id="2.40.128.340">
    <property type="match status" value="1"/>
</dbReference>
<name>A0A6J4Q5J0_9BACT</name>
<organism evidence="4">
    <name type="scientific">uncultured Pyrinomonadaceae bacterium</name>
    <dbReference type="NCBI Taxonomy" id="2283094"/>
    <lineage>
        <taxon>Bacteria</taxon>
        <taxon>Pseudomonadati</taxon>
        <taxon>Acidobacteriota</taxon>
        <taxon>Blastocatellia</taxon>
        <taxon>Blastocatellales</taxon>
        <taxon>Pyrinomonadaceae</taxon>
        <taxon>environmental samples</taxon>
    </lineage>
</organism>
<sequence length="459" mass="49643">MRRKIFLMLTICLSAFVFSTTALAQQKFTASLNGPQEVPPVNSPGRGSCVITLNTAETQFTVSCTYSGLTTNVVGGHIHDNGPVGVNGPVRFNFNLTGGTSGTVGPLTFAVTPAQVADLRAHRWYANIHTTQFTGGEIRGQVKQATQPFDFDGDGRTDIRVFRLNAGTFYTLNSINNSVSTNFFAGASGTINSASDDYDGDGRGDLVTFVNQGTARLWRILQTGTNTIREVYWGLTTDQVLPADYDGDGKTDVAVFRRTDGVWYIIRSSDNQMRAEVYGAANDLAMVGDFDKDGINDLTTTRGTVNGVAWFTRRSSDGVTQVVLWGGGGGAGSGDFVFPAAQVDIDGDGRQDHVVARDPNTAATGDTMTYFIRRSSDGQAFVQPWGLDTDARLFGDYDGDGRTDLVARRTVNGLYVWYIYQSSNGQGRAVTFGQTGDLRPGEHSDILNGEEISEFEVKF</sequence>
<dbReference type="InterPro" id="IPR010895">
    <property type="entry name" value="CHRD"/>
</dbReference>
<dbReference type="AlphaFoldDB" id="A0A6J4Q5J0"/>
<feature type="domain" description="CHRD" evidence="3">
    <location>
        <begin position="24"/>
        <end position="147"/>
    </location>
</feature>
<evidence type="ECO:0000313" key="4">
    <source>
        <dbReference type="EMBL" id="CAA9432725.1"/>
    </source>
</evidence>
<dbReference type="SMART" id="SM00754">
    <property type="entry name" value="CHRD"/>
    <property type="match status" value="1"/>
</dbReference>
<dbReference type="SUPFAM" id="SSF69318">
    <property type="entry name" value="Integrin alpha N-terminal domain"/>
    <property type="match status" value="1"/>
</dbReference>
<feature type="signal peptide" evidence="2">
    <location>
        <begin position="1"/>
        <end position="24"/>
    </location>
</feature>
<gene>
    <name evidence="4" type="ORF">AVDCRST_MAG74-3837</name>
</gene>
<reference evidence="4" key="1">
    <citation type="submission" date="2020-02" db="EMBL/GenBank/DDBJ databases">
        <authorList>
            <person name="Meier V. D."/>
        </authorList>
    </citation>
    <scope>NUCLEOTIDE SEQUENCE</scope>
    <source>
        <strain evidence="4">AVDCRST_MAG74</strain>
    </source>
</reference>
<evidence type="ECO:0000259" key="3">
    <source>
        <dbReference type="PROSITE" id="PS50933"/>
    </source>
</evidence>